<organism evidence="2 3">
    <name type="scientific">Vibrio coralliilyticus</name>
    <dbReference type="NCBI Taxonomy" id="190893"/>
    <lineage>
        <taxon>Bacteria</taxon>
        <taxon>Pseudomonadati</taxon>
        <taxon>Pseudomonadota</taxon>
        <taxon>Gammaproteobacteria</taxon>
        <taxon>Vibrionales</taxon>
        <taxon>Vibrionaceae</taxon>
        <taxon>Vibrio</taxon>
    </lineage>
</organism>
<dbReference type="Gene3D" id="3.40.50.2000">
    <property type="entry name" value="Glycogen Phosphorylase B"/>
    <property type="match status" value="2"/>
</dbReference>
<keyword evidence="3" id="KW-1185">Reference proteome</keyword>
<dbReference type="Proteomes" id="UP000030081">
    <property type="component" value="Chromosome 1"/>
</dbReference>
<dbReference type="GO" id="GO:0016757">
    <property type="term" value="F:glycosyltransferase activity"/>
    <property type="evidence" value="ECO:0007669"/>
    <property type="project" value="InterPro"/>
</dbReference>
<feature type="domain" description="Glycosyl transferase family 1" evidence="1">
    <location>
        <begin position="183"/>
        <end position="349"/>
    </location>
</feature>
<evidence type="ECO:0000259" key="1">
    <source>
        <dbReference type="Pfam" id="PF00534"/>
    </source>
</evidence>
<dbReference type="KEGG" id="vcy:IX92_15255"/>
<gene>
    <name evidence="2" type="ORF">IX92_15255</name>
</gene>
<evidence type="ECO:0000313" key="2">
    <source>
        <dbReference type="EMBL" id="AIW20307.1"/>
    </source>
</evidence>
<dbReference type="Pfam" id="PF00534">
    <property type="entry name" value="Glycos_transf_1"/>
    <property type="match status" value="1"/>
</dbReference>
<evidence type="ECO:0000313" key="3">
    <source>
        <dbReference type="Proteomes" id="UP000030081"/>
    </source>
</evidence>
<reference evidence="2 3" key="1">
    <citation type="submission" date="2014-10" db="EMBL/GenBank/DDBJ databases">
        <title>The Complete Genome Sequence for the Shellfish Pathogen Vibrio coralliilyticus RE98 Isolated from a Shellfish Hatchery.</title>
        <authorList>
            <person name="Richards G.P."/>
            <person name="Bono J.L."/>
            <person name="Watson M.A."/>
            <person name="Needleman D.S."/>
        </authorList>
    </citation>
    <scope>NUCLEOTIDE SEQUENCE [LARGE SCALE GENOMIC DNA]</scope>
    <source>
        <strain evidence="2 3">RE98</strain>
    </source>
</reference>
<dbReference type="GO" id="GO:1901135">
    <property type="term" value="P:carbohydrate derivative metabolic process"/>
    <property type="evidence" value="ECO:0007669"/>
    <property type="project" value="UniProtKB-ARBA"/>
</dbReference>
<dbReference type="InterPro" id="IPR001296">
    <property type="entry name" value="Glyco_trans_1"/>
</dbReference>
<protein>
    <recommendedName>
        <fullName evidence="1">Glycosyl transferase family 1 domain-containing protein</fullName>
    </recommendedName>
</protein>
<accession>A0AAN0SDD4</accession>
<dbReference type="EMBL" id="CP009617">
    <property type="protein sequence ID" value="AIW20307.1"/>
    <property type="molecule type" value="Genomic_DNA"/>
</dbReference>
<sequence>MVANSPFTLLNFRLDLIKYIVERGHRVILLCPASCNLIHERKVIELTKSLGVELIDLSVSRAGVNPYSEAKSLLKLAILFRKFKPTHILNYTVKANVYGGLASYLVPSAKVYANITGLGYSFSGQTLKQKTIACLIKLSYRLVTHRSQKVFFQNQDDVNFFVSSKLIDPMKVALIPGSGVNTKKFTRKNFNTSRIQFLFVGRLLKDKGIYEFISASKLLASKYNEVTVSIVGHLDDNPNAITESELENLLAGTSIQYLGGSDTMVEVYENHNVFVLPSYREGKPKAALEAMSMSMPIVITDAPGCKEVVEDSVTGFKVAVKDDVQLYNAMERFVLEPELITSMGRNCREVAESLYDSSIVVNQVYETLKDE</sequence>
<dbReference type="AlphaFoldDB" id="A0AAN0SDD4"/>
<dbReference type="CDD" id="cd03808">
    <property type="entry name" value="GT4_CapM-like"/>
    <property type="match status" value="1"/>
</dbReference>
<dbReference type="PANTHER" id="PTHR12526">
    <property type="entry name" value="GLYCOSYLTRANSFERASE"/>
    <property type="match status" value="1"/>
</dbReference>
<dbReference type="PANTHER" id="PTHR12526:SF638">
    <property type="entry name" value="SPORE COAT PROTEIN SA"/>
    <property type="match status" value="1"/>
</dbReference>
<dbReference type="SUPFAM" id="SSF53756">
    <property type="entry name" value="UDP-Glycosyltransferase/glycogen phosphorylase"/>
    <property type="match status" value="1"/>
</dbReference>
<proteinExistence type="predicted"/>
<name>A0AAN0SDD4_9VIBR</name>